<accession>A0A6L2JE85</accession>
<keyword evidence="3 6" id="KW-0805">Transcription regulation</keyword>
<evidence type="ECO:0000313" key="8">
    <source>
        <dbReference type="EMBL" id="GEU35012.1"/>
    </source>
</evidence>
<evidence type="ECO:0000256" key="1">
    <source>
        <dbReference type="ARBA" id="ARBA00004123"/>
    </source>
</evidence>
<protein>
    <recommendedName>
        <fullName evidence="6">Transcription repressor</fullName>
    </recommendedName>
    <alternativeName>
        <fullName evidence="6">Ovate family protein</fullName>
    </alternativeName>
</protein>
<dbReference type="GO" id="GO:0045892">
    <property type="term" value="P:negative regulation of DNA-templated transcription"/>
    <property type="evidence" value="ECO:0007669"/>
    <property type="project" value="UniProtKB-UniRule"/>
</dbReference>
<dbReference type="PROSITE" id="PS51754">
    <property type="entry name" value="OVATE"/>
    <property type="match status" value="1"/>
</dbReference>
<evidence type="ECO:0000256" key="6">
    <source>
        <dbReference type="RuleBase" id="RU367028"/>
    </source>
</evidence>
<comment type="subcellular location">
    <subcellularLocation>
        <location evidence="1 6">Nucleus</location>
    </subcellularLocation>
</comment>
<sequence length="133" mass="15158">MIPCKVEGKMKESFAIVKGSKDPYDDFKKSMMEMIMEKQMFKEHDLKQLLQCFVSLNSRSAPPLSFRIDPIISFKSSGNYAKSQACVEATLILTDFDFRSGVTAYEVVMVDMGECGEGSRVHWWRRVEKVVVG</sequence>
<organism evidence="8">
    <name type="scientific">Tanacetum cinerariifolium</name>
    <name type="common">Dalmatian daisy</name>
    <name type="synonym">Chrysanthemum cinerariifolium</name>
    <dbReference type="NCBI Taxonomy" id="118510"/>
    <lineage>
        <taxon>Eukaryota</taxon>
        <taxon>Viridiplantae</taxon>
        <taxon>Streptophyta</taxon>
        <taxon>Embryophyta</taxon>
        <taxon>Tracheophyta</taxon>
        <taxon>Spermatophyta</taxon>
        <taxon>Magnoliopsida</taxon>
        <taxon>eudicotyledons</taxon>
        <taxon>Gunneridae</taxon>
        <taxon>Pentapetalae</taxon>
        <taxon>asterids</taxon>
        <taxon>campanulids</taxon>
        <taxon>Asterales</taxon>
        <taxon>Asteraceae</taxon>
        <taxon>Asteroideae</taxon>
        <taxon>Anthemideae</taxon>
        <taxon>Anthemidinae</taxon>
        <taxon>Tanacetum</taxon>
    </lineage>
</organism>
<dbReference type="EMBL" id="BKCJ010000643">
    <property type="protein sequence ID" value="GEU35012.1"/>
    <property type="molecule type" value="Genomic_DNA"/>
</dbReference>
<dbReference type="PANTHER" id="PTHR33057">
    <property type="entry name" value="TRANSCRIPTION REPRESSOR OFP7-RELATED"/>
    <property type="match status" value="1"/>
</dbReference>
<keyword evidence="5 6" id="KW-0539">Nucleus</keyword>
<proteinExistence type="predicted"/>
<comment type="function">
    <text evidence="6">Transcriptional repressor that regulates multiple aspects of plant growth and development.</text>
</comment>
<dbReference type="Pfam" id="PF04844">
    <property type="entry name" value="Ovate"/>
    <property type="match status" value="1"/>
</dbReference>
<evidence type="ECO:0000259" key="7">
    <source>
        <dbReference type="PROSITE" id="PS51754"/>
    </source>
</evidence>
<dbReference type="AlphaFoldDB" id="A0A6L2JE85"/>
<gene>
    <name evidence="8" type="ORF">Tci_006990</name>
</gene>
<reference evidence="8" key="1">
    <citation type="journal article" date="2019" name="Sci. Rep.">
        <title>Draft genome of Tanacetum cinerariifolium, the natural source of mosquito coil.</title>
        <authorList>
            <person name="Yamashiro T."/>
            <person name="Shiraishi A."/>
            <person name="Satake H."/>
            <person name="Nakayama K."/>
        </authorList>
    </citation>
    <scope>NUCLEOTIDE SEQUENCE</scope>
</reference>
<dbReference type="NCBIfam" id="TIGR01568">
    <property type="entry name" value="A_thal_3678"/>
    <property type="match status" value="1"/>
</dbReference>
<dbReference type="InterPro" id="IPR038933">
    <property type="entry name" value="Ovate"/>
</dbReference>
<evidence type="ECO:0000256" key="2">
    <source>
        <dbReference type="ARBA" id="ARBA00022491"/>
    </source>
</evidence>
<comment type="caution">
    <text evidence="8">The sequence shown here is derived from an EMBL/GenBank/DDBJ whole genome shotgun (WGS) entry which is preliminary data.</text>
</comment>
<dbReference type="InterPro" id="IPR006458">
    <property type="entry name" value="Ovate_C"/>
</dbReference>
<keyword evidence="2 6" id="KW-0678">Repressor</keyword>
<evidence type="ECO:0000256" key="5">
    <source>
        <dbReference type="ARBA" id="ARBA00023242"/>
    </source>
</evidence>
<keyword evidence="4 6" id="KW-0804">Transcription</keyword>
<evidence type="ECO:0000256" key="3">
    <source>
        <dbReference type="ARBA" id="ARBA00023015"/>
    </source>
</evidence>
<evidence type="ECO:0000256" key="4">
    <source>
        <dbReference type="ARBA" id="ARBA00023163"/>
    </source>
</evidence>
<name>A0A6L2JE85_TANCI</name>
<dbReference type="GO" id="GO:0005634">
    <property type="term" value="C:nucleus"/>
    <property type="evidence" value="ECO:0007669"/>
    <property type="project" value="UniProtKB-SubCell"/>
</dbReference>
<feature type="domain" description="OVATE" evidence="7">
    <location>
        <begin position="16"/>
        <end position="75"/>
    </location>
</feature>
<dbReference type="PANTHER" id="PTHR33057:SF224">
    <property type="entry name" value="TRANSCRIPTION REPRESSOR"/>
    <property type="match status" value="1"/>
</dbReference>